<dbReference type="InterPro" id="IPR011992">
    <property type="entry name" value="EF-hand-dom_pair"/>
</dbReference>
<sequence length="126" mass="14317">MIVLKENKSKILDLVLLGLIGALIHASCGMDVNAPNDLFHLGDKDNNSALSMDECDKMWLTLDVDGDESIGKIEFLFKWKFANFPDSERAPLFLRLVDNDFDGFVSKEEIRKLCQFFDDDGKLKFP</sequence>
<evidence type="ECO:0000259" key="2">
    <source>
        <dbReference type="PROSITE" id="PS50222"/>
    </source>
</evidence>
<keyword evidence="4" id="KW-1185">Reference proteome</keyword>
<evidence type="ECO:0000313" key="3">
    <source>
        <dbReference type="EMBL" id="GFR94975.1"/>
    </source>
</evidence>
<feature type="chain" id="PRO_5043988496" description="EF-hand domain-containing protein" evidence="1">
    <location>
        <begin position="27"/>
        <end position="126"/>
    </location>
</feature>
<dbReference type="SUPFAM" id="SSF47473">
    <property type="entry name" value="EF-hand"/>
    <property type="match status" value="1"/>
</dbReference>
<keyword evidence="1" id="KW-0732">Signal</keyword>
<feature type="signal peptide" evidence="1">
    <location>
        <begin position="1"/>
        <end position="26"/>
    </location>
</feature>
<accession>A0AAV4HBZ7</accession>
<protein>
    <recommendedName>
        <fullName evidence="2">EF-hand domain-containing protein</fullName>
    </recommendedName>
</protein>
<dbReference type="PROSITE" id="PS50222">
    <property type="entry name" value="EF_HAND_2"/>
    <property type="match status" value="1"/>
</dbReference>
<name>A0AAV4HBZ7_9GAST</name>
<organism evidence="3 4">
    <name type="scientific">Elysia marginata</name>
    <dbReference type="NCBI Taxonomy" id="1093978"/>
    <lineage>
        <taxon>Eukaryota</taxon>
        <taxon>Metazoa</taxon>
        <taxon>Spiralia</taxon>
        <taxon>Lophotrochozoa</taxon>
        <taxon>Mollusca</taxon>
        <taxon>Gastropoda</taxon>
        <taxon>Heterobranchia</taxon>
        <taxon>Euthyneura</taxon>
        <taxon>Panpulmonata</taxon>
        <taxon>Sacoglossa</taxon>
        <taxon>Placobranchoidea</taxon>
        <taxon>Plakobranchidae</taxon>
        <taxon>Elysia</taxon>
    </lineage>
</organism>
<comment type="caution">
    <text evidence="3">The sequence shown here is derived from an EMBL/GenBank/DDBJ whole genome shotgun (WGS) entry which is preliminary data.</text>
</comment>
<gene>
    <name evidence="3" type="ORF">ElyMa_004417400</name>
</gene>
<dbReference type="GO" id="GO:0005509">
    <property type="term" value="F:calcium ion binding"/>
    <property type="evidence" value="ECO:0007669"/>
    <property type="project" value="InterPro"/>
</dbReference>
<evidence type="ECO:0000313" key="4">
    <source>
        <dbReference type="Proteomes" id="UP000762676"/>
    </source>
</evidence>
<feature type="domain" description="EF-hand" evidence="2">
    <location>
        <begin position="85"/>
        <end position="120"/>
    </location>
</feature>
<reference evidence="3 4" key="1">
    <citation type="journal article" date="2021" name="Elife">
        <title>Chloroplast acquisition without the gene transfer in kleptoplastic sea slugs, Plakobranchus ocellatus.</title>
        <authorList>
            <person name="Maeda T."/>
            <person name="Takahashi S."/>
            <person name="Yoshida T."/>
            <person name="Shimamura S."/>
            <person name="Takaki Y."/>
            <person name="Nagai Y."/>
            <person name="Toyoda A."/>
            <person name="Suzuki Y."/>
            <person name="Arimoto A."/>
            <person name="Ishii H."/>
            <person name="Satoh N."/>
            <person name="Nishiyama T."/>
            <person name="Hasebe M."/>
            <person name="Maruyama T."/>
            <person name="Minagawa J."/>
            <person name="Obokata J."/>
            <person name="Shigenobu S."/>
        </authorList>
    </citation>
    <scope>NUCLEOTIDE SEQUENCE [LARGE SCALE GENOMIC DNA]</scope>
</reference>
<evidence type="ECO:0000256" key="1">
    <source>
        <dbReference type="SAM" id="SignalP"/>
    </source>
</evidence>
<dbReference type="Gene3D" id="1.10.238.10">
    <property type="entry name" value="EF-hand"/>
    <property type="match status" value="1"/>
</dbReference>
<proteinExistence type="predicted"/>
<dbReference type="InterPro" id="IPR002048">
    <property type="entry name" value="EF_hand_dom"/>
</dbReference>
<dbReference type="Proteomes" id="UP000762676">
    <property type="component" value="Unassembled WGS sequence"/>
</dbReference>
<dbReference type="EMBL" id="BMAT01008904">
    <property type="protein sequence ID" value="GFR94975.1"/>
    <property type="molecule type" value="Genomic_DNA"/>
</dbReference>
<dbReference type="AlphaFoldDB" id="A0AAV4HBZ7"/>